<dbReference type="AlphaFoldDB" id="A0A934WHZ8"/>
<accession>A0A934WHZ8</accession>
<comment type="caution">
    <text evidence="1">The sequence shown here is derived from an EMBL/GenBank/DDBJ whole genome shotgun (WGS) entry which is preliminary data.</text>
</comment>
<dbReference type="Proteomes" id="UP000706333">
    <property type="component" value="Unassembled WGS sequence"/>
</dbReference>
<name>A0A934WHZ8_9RHOB</name>
<reference evidence="1" key="2">
    <citation type="journal article" date="2020" name="Microorganisms">
        <title>Osmotic Adaptation and Compatible Solute Biosynthesis of Phototrophic Bacteria as Revealed from Genome Analyses.</title>
        <authorList>
            <person name="Imhoff J.F."/>
            <person name="Rahn T."/>
            <person name="Kunzel S."/>
            <person name="Keller A."/>
            <person name="Neulinger S.C."/>
        </authorList>
    </citation>
    <scope>NUCLEOTIDE SEQUENCE</scope>
    <source>
        <strain evidence="1">LMG 28126</strain>
    </source>
</reference>
<evidence type="ECO:0000313" key="1">
    <source>
        <dbReference type="EMBL" id="MBK5926038.1"/>
    </source>
</evidence>
<gene>
    <name evidence="1" type="ORF">CCR87_01485</name>
</gene>
<evidence type="ECO:0000313" key="2">
    <source>
        <dbReference type="Proteomes" id="UP000706333"/>
    </source>
</evidence>
<proteinExistence type="predicted"/>
<dbReference type="EMBL" id="NHSD01000086">
    <property type="protein sequence ID" value="MBK5926038.1"/>
    <property type="molecule type" value="Genomic_DNA"/>
</dbReference>
<protein>
    <submittedName>
        <fullName evidence="1">Uncharacterized protein</fullName>
    </submittedName>
</protein>
<keyword evidence="2" id="KW-1185">Reference proteome</keyword>
<reference evidence="1" key="1">
    <citation type="submission" date="2017-05" db="EMBL/GenBank/DDBJ databases">
        <authorList>
            <person name="Imhoff J.F."/>
            <person name="Rahn T."/>
            <person name="Kuenzel S."/>
            <person name="Neulinger S.C."/>
        </authorList>
    </citation>
    <scope>NUCLEOTIDE SEQUENCE</scope>
    <source>
        <strain evidence="1">LMG 28126</strain>
    </source>
</reference>
<sequence>MHISERNTDGTDSMDQGKFRDHELQAARGIATAETHVVHVFPHPIWDSGDRIQLHVWEDPEARPDYFVEFAAPLDTAFRAGLGRVLAGIAAGSDAAVRQSAEQALLVEFTGFWHLCDRIEEGFMKRMLVVTGWRYTDPDGTEHTEGFPAD</sequence>
<organism evidence="1 2">
    <name type="scientific">Rhodobaculum claviforme</name>
    <dbReference type="NCBI Taxonomy" id="1549854"/>
    <lineage>
        <taxon>Bacteria</taxon>
        <taxon>Pseudomonadati</taxon>
        <taxon>Pseudomonadota</taxon>
        <taxon>Alphaproteobacteria</taxon>
        <taxon>Rhodobacterales</taxon>
        <taxon>Paracoccaceae</taxon>
        <taxon>Rhodobaculum</taxon>
    </lineage>
</organism>